<keyword evidence="2" id="KW-1185">Reference proteome</keyword>
<gene>
    <name evidence="1" type="ORF">TELCIR_01492</name>
</gene>
<evidence type="ECO:0000313" key="2">
    <source>
        <dbReference type="Proteomes" id="UP000230423"/>
    </source>
</evidence>
<organism evidence="1 2">
    <name type="scientific">Teladorsagia circumcincta</name>
    <name type="common">Brown stomach worm</name>
    <name type="synonym">Ostertagia circumcincta</name>
    <dbReference type="NCBI Taxonomy" id="45464"/>
    <lineage>
        <taxon>Eukaryota</taxon>
        <taxon>Metazoa</taxon>
        <taxon>Ecdysozoa</taxon>
        <taxon>Nematoda</taxon>
        <taxon>Chromadorea</taxon>
        <taxon>Rhabditida</taxon>
        <taxon>Rhabditina</taxon>
        <taxon>Rhabditomorpha</taxon>
        <taxon>Strongyloidea</taxon>
        <taxon>Trichostrongylidae</taxon>
        <taxon>Teladorsagia</taxon>
    </lineage>
</organism>
<dbReference type="AlphaFoldDB" id="A0A2G9V1R8"/>
<accession>A0A2G9V1R8</accession>
<protein>
    <submittedName>
        <fullName evidence="1">Uncharacterized protein</fullName>
    </submittedName>
</protein>
<sequence length="176" mass="20462">MLHLKLIRRCPLNCKKFKGLWWLSPKSLSDAGPPEDETDTKEKKRRLFGTDLPYGIRDAKDAKYMAEELDMPERRLVFDALRKKMADQYLEQKRLGQAEIHHDDLVRVAGSLFRAWIRRLCLDDLLQSKHQQKVLCGPLREELVLCKKDTTTCFQPLTLAWPSAIQNLKGMSQKTP</sequence>
<dbReference type="Proteomes" id="UP000230423">
    <property type="component" value="Unassembled WGS sequence"/>
</dbReference>
<dbReference type="OrthoDB" id="430821at2759"/>
<dbReference type="EMBL" id="KZ345053">
    <property type="protein sequence ID" value="PIO76428.1"/>
    <property type="molecule type" value="Genomic_DNA"/>
</dbReference>
<reference evidence="1 2" key="1">
    <citation type="submission" date="2015-09" db="EMBL/GenBank/DDBJ databases">
        <title>Draft genome of the parasitic nematode Teladorsagia circumcincta isolate WARC Sus (inbred).</title>
        <authorList>
            <person name="Mitreva M."/>
        </authorList>
    </citation>
    <scope>NUCLEOTIDE SEQUENCE [LARGE SCALE GENOMIC DNA]</scope>
    <source>
        <strain evidence="1 2">S</strain>
    </source>
</reference>
<proteinExistence type="predicted"/>
<evidence type="ECO:0000313" key="1">
    <source>
        <dbReference type="EMBL" id="PIO76428.1"/>
    </source>
</evidence>
<name>A0A2G9V1R8_TELCI</name>